<comment type="caution">
    <text evidence="1">The sequence shown here is derived from an EMBL/GenBank/DDBJ whole genome shotgun (WGS) entry which is preliminary data.</text>
</comment>
<dbReference type="GO" id="GO:0016788">
    <property type="term" value="F:hydrolase activity, acting on ester bonds"/>
    <property type="evidence" value="ECO:0007669"/>
    <property type="project" value="InterPro"/>
</dbReference>
<dbReference type="InterPro" id="IPR008947">
    <property type="entry name" value="PLipase_C/P1_nuclease_dom_sf"/>
</dbReference>
<evidence type="ECO:0000313" key="1">
    <source>
        <dbReference type="EMBL" id="RZS71419.1"/>
    </source>
</evidence>
<sequence length="318" mass="37119">MYLHMRKPFLLSCFVLIGLKAFSWGFYAHRLINFQAVFLLPPEMIVFFKSHIHYLRDHATDPDRRRYILPGEGPKHFIDLDHYQTNSLPRYWKAAVEKYSEDTLQAHGIVPWWLQTMQQRLTRAFKEKRTDAILKLSADIGHYIGDAHVPLHACSNYDGQQTNQRGIHALWESALPELLAEEQWQLFTLRAFYLPDPAAFFWERVLESGAAADTVLQTGRTLSVRFPPDARYAFSERNGKLQRQYTVEFAAAYHLAMNGMTERRLKQSIQAVAASWYTAWVNAGQPDLQQLMKDSGNSERKKTVQLLNKLWMHEERNY</sequence>
<evidence type="ECO:0000313" key="2">
    <source>
        <dbReference type="Proteomes" id="UP000293874"/>
    </source>
</evidence>
<name>A0A4Q7MU03_9BACT</name>
<dbReference type="AlphaFoldDB" id="A0A4Q7MU03"/>
<dbReference type="CDD" id="cd10981">
    <property type="entry name" value="ZnPC_S1P1"/>
    <property type="match status" value="1"/>
</dbReference>
<organism evidence="1 2">
    <name type="scientific">Pseudobacter ginsenosidimutans</name>
    <dbReference type="NCBI Taxonomy" id="661488"/>
    <lineage>
        <taxon>Bacteria</taxon>
        <taxon>Pseudomonadati</taxon>
        <taxon>Bacteroidota</taxon>
        <taxon>Chitinophagia</taxon>
        <taxon>Chitinophagales</taxon>
        <taxon>Chitinophagaceae</taxon>
        <taxon>Pseudobacter</taxon>
    </lineage>
</organism>
<dbReference type="Gene3D" id="1.10.575.10">
    <property type="entry name" value="P1 Nuclease"/>
    <property type="match status" value="1"/>
</dbReference>
<dbReference type="Proteomes" id="UP000293874">
    <property type="component" value="Unassembled WGS sequence"/>
</dbReference>
<reference evidence="1 2" key="1">
    <citation type="submission" date="2019-02" db="EMBL/GenBank/DDBJ databases">
        <title>Genomic Encyclopedia of Type Strains, Phase IV (KMG-IV): sequencing the most valuable type-strain genomes for metagenomic binning, comparative biology and taxonomic classification.</title>
        <authorList>
            <person name="Goeker M."/>
        </authorList>
    </citation>
    <scope>NUCLEOTIDE SEQUENCE [LARGE SCALE GENOMIC DNA]</scope>
    <source>
        <strain evidence="1 2">DSM 18116</strain>
    </source>
</reference>
<gene>
    <name evidence="1" type="ORF">EV199_3322</name>
</gene>
<evidence type="ECO:0008006" key="3">
    <source>
        <dbReference type="Google" id="ProtNLM"/>
    </source>
</evidence>
<dbReference type="EMBL" id="SGXA01000002">
    <property type="protein sequence ID" value="RZS71419.1"/>
    <property type="molecule type" value="Genomic_DNA"/>
</dbReference>
<accession>A0A4Q7MU03</accession>
<dbReference type="SUPFAM" id="SSF48537">
    <property type="entry name" value="Phospholipase C/P1 nuclease"/>
    <property type="match status" value="1"/>
</dbReference>
<keyword evidence="2" id="KW-1185">Reference proteome</keyword>
<proteinExistence type="predicted"/>
<protein>
    <recommendedName>
        <fullName evidence="3">S1/P1 nuclease</fullName>
    </recommendedName>
</protein>